<evidence type="ECO:0000256" key="2">
    <source>
        <dbReference type="ARBA" id="ARBA00023002"/>
    </source>
</evidence>
<evidence type="ECO:0000256" key="5">
    <source>
        <dbReference type="ARBA" id="ARBA00029440"/>
    </source>
</evidence>
<dbReference type="SUPFAM" id="SSF48179">
    <property type="entry name" value="6-phosphogluconate dehydrogenase C-terminal domain-like"/>
    <property type="match status" value="1"/>
</dbReference>
<dbReference type="Gene3D" id="1.10.3660.10">
    <property type="entry name" value="6-phosphogluconate dehydrogenase C-terminal like domain"/>
    <property type="match status" value="1"/>
</dbReference>
<organism evidence="7">
    <name type="scientific">hydrothermal vent metagenome</name>
    <dbReference type="NCBI Taxonomy" id="652676"/>
    <lineage>
        <taxon>unclassified sequences</taxon>
        <taxon>metagenomes</taxon>
        <taxon>ecological metagenomes</taxon>
    </lineage>
</organism>
<dbReference type="GO" id="GO:0070403">
    <property type="term" value="F:NAD+ binding"/>
    <property type="evidence" value="ECO:0007669"/>
    <property type="project" value="InterPro"/>
</dbReference>
<dbReference type="InterPro" id="IPR050812">
    <property type="entry name" value="Preph/Arog_dehydrog"/>
</dbReference>
<evidence type="ECO:0000313" key="7">
    <source>
        <dbReference type="EMBL" id="VAX16232.1"/>
    </source>
</evidence>
<dbReference type="InterPro" id="IPR036291">
    <property type="entry name" value="NAD(P)-bd_dom_sf"/>
</dbReference>
<comment type="pathway">
    <text evidence="5">Amino-acid biosynthesis.</text>
</comment>
<dbReference type="InterPro" id="IPR003099">
    <property type="entry name" value="Prephen_DH"/>
</dbReference>
<evidence type="ECO:0000256" key="3">
    <source>
        <dbReference type="ARBA" id="ARBA00023027"/>
    </source>
</evidence>
<dbReference type="Pfam" id="PF02153">
    <property type="entry name" value="PDH_N"/>
    <property type="match status" value="1"/>
</dbReference>
<evidence type="ECO:0000259" key="6">
    <source>
        <dbReference type="PROSITE" id="PS51176"/>
    </source>
</evidence>
<dbReference type="SUPFAM" id="SSF51735">
    <property type="entry name" value="NAD(P)-binding Rossmann-fold domains"/>
    <property type="match status" value="1"/>
</dbReference>
<dbReference type="InterPro" id="IPR008927">
    <property type="entry name" value="6-PGluconate_DH-like_C_sf"/>
</dbReference>
<dbReference type="GO" id="GO:0008977">
    <property type="term" value="F:prephenate dehydrogenase (NAD+) activity"/>
    <property type="evidence" value="ECO:0007669"/>
    <property type="project" value="UniProtKB-EC"/>
</dbReference>
<evidence type="ECO:0000256" key="4">
    <source>
        <dbReference type="ARBA" id="ARBA00023141"/>
    </source>
</evidence>
<accession>A0A3B1BJE0</accession>
<reference evidence="7" key="1">
    <citation type="submission" date="2018-06" db="EMBL/GenBank/DDBJ databases">
        <authorList>
            <person name="Zhirakovskaya E."/>
        </authorList>
    </citation>
    <scope>NUCLEOTIDE SEQUENCE</scope>
</reference>
<sequence>MKPIFKRAVIAGVGLIGGSLALAGKKRGIFETVVGLGRRESTLLQAKELGIVDEITIDPIVAAQSADLVFAATPPGSIASLCEEIAPHLPEGCVITDGGSVKEKIVARLDEKLPTHVRFIGGHPVAGTERSGPAAAFDTLYDGRYTVLTPTSKTDDKAIGQVTGMWEGVGARVVTLSPVEHDAAMAVISHLPHLAAYALVETLCEADDEGSIKRFVAGGFKDITRIAASDPGMWREIFAMNKGNLLDSIGRFEAWMDRFKKAIEKGDFDTVQKLLEKAQTSRKDIP</sequence>
<dbReference type="PROSITE" id="PS51176">
    <property type="entry name" value="PDH_ADH"/>
    <property type="match status" value="1"/>
</dbReference>
<dbReference type="InterPro" id="IPR046826">
    <property type="entry name" value="PDH_N"/>
</dbReference>
<keyword evidence="3" id="KW-0520">NAD</keyword>
<dbReference type="InterPro" id="IPR046825">
    <property type="entry name" value="PDH_C"/>
</dbReference>
<feature type="domain" description="Prephenate/arogenate dehydrogenase" evidence="6">
    <location>
        <begin position="6"/>
        <end position="286"/>
    </location>
</feature>
<evidence type="ECO:0000256" key="1">
    <source>
        <dbReference type="ARBA" id="ARBA00022605"/>
    </source>
</evidence>
<dbReference type="GO" id="GO:0004665">
    <property type="term" value="F:prephenate dehydrogenase (NADP+) activity"/>
    <property type="evidence" value="ECO:0007669"/>
    <property type="project" value="InterPro"/>
</dbReference>
<dbReference type="AlphaFoldDB" id="A0A3B1BJE0"/>
<dbReference type="FunFam" id="3.40.50.720:FF:000208">
    <property type="entry name" value="Prephenate dehydrogenase"/>
    <property type="match status" value="1"/>
</dbReference>
<proteinExistence type="predicted"/>
<dbReference type="Gene3D" id="3.40.50.720">
    <property type="entry name" value="NAD(P)-binding Rossmann-like Domain"/>
    <property type="match status" value="1"/>
</dbReference>
<keyword evidence="4" id="KW-0057">Aromatic amino acid biosynthesis</keyword>
<dbReference type="EMBL" id="UOGE01000004">
    <property type="protein sequence ID" value="VAX16232.1"/>
    <property type="molecule type" value="Genomic_DNA"/>
</dbReference>
<dbReference type="Pfam" id="PF20463">
    <property type="entry name" value="PDH_C"/>
    <property type="match status" value="1"/>
</dbReference>
<protein>
    <submittedName>
        <fullName evidence="7">Prephenate dehydrogenase</fullName>
        <ecNumber evidence="7">1.3.1.12</ecNumber>
    </submittedName>
</protein>
<keyword evidence="1" id="KW-0028">Amino-acid biosynthesis</keyword>
<dbReference type="FunFam" id="1.10.3660.10:FF:000003">
    <property type="entry name" value="Prephenate dehydrogenase"/>
    <property type="match status" value="1"/>
</dbReference>
<dbReference type="EC" id="1.3.1.12" evidence="7"/>
<dbReference type="PANTHER" id="PTHR21363:SF0">
    <property type="entry name" value="PREPHENATE DEHYDROGENASE [NADP(+)]"/>
    <property type="match status" value="1"/>
</dbReference>
<dbReference type="GO" id="GO:0006571">
    <property type="term" value="P:tyrosine biosynthetic process"/>
    <property type="evidence" value="ECO:0007669"/>
    <property type="project" value="InterPro"/>
</dbReference>
<name>A0A3B1BJE0_9ZZZZ</name>
<keyword evidence="2 7" id="KW-0560">Oxidoreductase</keyword>
<gene>
    <name evidence="7" type="ORF">MNBD_NITROSPINAE02-318</name>
</gene>
<dbReference type="PANTHER" id="PTHR21363">
    <property type="entry name" value="PREPHENATE DEHYDROGENASE"/>
    <property type="match status" value="1"/>
</dbReference>